<evidence type="ECO:0000313" key="2">
    <source>
        <dbReference type="EMBL" id="CAD8950851.1"/>
    </source>
</evidence>
<gene>
    <name evidence="2" type="ORF">HAND00432_LOCUS5378</name>
</gene>
<proteinExistence type="predicted"/>
<name>A0A7S1DKE5_HEMAN</name>
<feature type="region of interest" description="Disordered" evidence="1">
    <location>
        <begin position="1"/>
        <end position="35"/>
    </location>
</feature>
<accession>A0A7S1DKE5</accession>
<reference evidence="2" key="1">
    <citation type="submission" date="2021-01" db="EMBL/GenBank/DDBJ databases">
        <authorList>
            <person name="Corre E."/>
            <person name="Pelletier E."/>
            <person name="Niang G."/>
            <person name="Scheremetjew M."/>
            <person name="Finn R."/>
            <person name="Kale V."/>
            <person name="Holt S."/>
            <person name="Cochrane G."/>
            <person name="Meng A."/>
            <person name="Brown T."/>
            <person name="Cohen L."/>
        </authorList>
    </citation>
    <scope>NUCLEOTIDE SEQUENCE</scope>
    <source>
        <strain evidence="2">CCMP644</strain>
    </source>
</reference>
<protein>
    <submittedName>
        <fullName evidence="2">Uncharacterized protein</fullName>
    </submittedName>
</protein>
<dbReference type="AlphaFoldDB" id="A0A7S1DKE5"/>
<organism evidence="2">
    <name type="scientific">Hemiselmis andersenii</name>
    <name type="common">Cryptophyte alga</name>
    <dbReference type="NCBI Taxonomy" id="464988"/>
    <lineage>
        <taxon>Eukaryota</taxon>
        <taxon>Cryptophyceae</taxon>
        <taxon>Cryptomonadales</taxon>
        <taxon>Hemiselmidaceae</taxon>
        <taxon>Hemiselmis</taxon>
    </lineage>
</organism>
<evidence type="ECO:0000256" key="1">
    <source>
        <dbReference type="SAM" id="MobiDB-lite"/>
    </source>
</evidence>
<sequence length="123" mass="13701">MEIRRAMQHVVEEEDVEDGGAMRHPHEDEEEDFPTLPTTLGGFQGWFLAFGHGMYDALLPGTSRAPDGRAVQLEDGEELDGELMSRKYARRRGGKAGFGLVLSEVGSPVDSALMCRKYARYLQ</sequence>
<dbReference type="EMBL" id="HBFX01009036">
    <property type="protein sequence ID" value="CAD8950851.1"/>
    <property type="molecule type" value="Transcribed_RNA"/>
</dbReference>